<reference evidence="1" key="2">
    <citation type="journal article" date="2023" name="IMA Fungus">
        <title>Comparative genomic study of the Penicillium genus elucidates a diverse pangenome and 15 lateral gene transfer events.</title>
        <authorList>
            <person name="Petersen C."/>
            <person name="Sorensen T."/>
            <person name="Nielsen M.R."/>
            <person name="Sondergaard T.E."/>
            <person name="Sorensen J.L."/>
            <person name="Fitzpatrick D.A."/>
            <person name="Frisvad J.C."/>
            <person name="Nielsen K.L."/>
        </authorList>
    </citation>
    <scope>NUCLEOTIDE SEQUENCE</scope>
    <source>
        <strain evidence="1">IBT 29864</strain>
    </source>
</reference>
<reference evidence="1" key="1">
    <citation type="submission" date="2022-11" db="EMBL/GenBank/DDBJ databases">
        <authorList>
            <person name="Petersen C."/>
        </authorList>
    </citation>
    <scope>NUCLEOTIDE SEQUENCE</scope>
    <source>
        <strain evidence="1">IBT 29864</strain>
    </source>
</reference>
<gene>
    <name evidence="1" type="ORF">N7496_005207</name>
</gene>
<dbReference type="AlphaFoldDB" id="A0A9W9VD78"/>
<comment type="caution">
    <text evidence="1">The sequence shown here is derived from an EMBL/GenBank/DDBJ whole genome shotgun (WGS) entry which is preliminary data.</text>
</comment>
<organism evidence="1 2">
    <name type="scientific">Penicillium cataractarum</name>
    <dbReference type="NCBI Taxonomy" id="2100454"/>
    <lineage>
        <taxon>Eukaryota</taxon>
        <taxon>Fungi</taxon>
        <taxon>Dikarya</taxon>
        <taxon>Ascomycota</taxon>
        <taxon>Pezizomycotina</taxon>
        <taxon>Eurotiomycetes</taxon>
        <taxon>Eurotiomycetidae</taxon>
        <taxon>Eurotiales</taxon>
        <taxon>Aspergillaceae</taxon>
        <taxon>Penicillium</taxon>
    </lineage>
</organism>
<dbReference type="GeneID" id="81437315"/>
<dbReference type="Proteomes" id="UP001147782">
    <property type="component" value="Unassembled WGS sequence"/>
</dbReference>
<sequence>MNLLTSTNSLVEMYLIEHGWKNNGDWQSLINLIQPHANHVNASSHSEQSKDCTEIDLGNLRLHGEEVGASLIPFHPHLGDGSFSLLQVELWNIGAQALVEAGGENLKGFNVLIR</sequence>
<dbReference type="EMBL" id="JAPZBS010000004">
    <property type="protein sequence ID" value="KAJ5377798.1"/>
    <property type="molecule type" value="Genomic_DNA"/>
</dbReference>
<name>A0A9W9VD78_9EURO</name>
<accession>A0A9W9VD78</accession>
<evidence type="ECO:0000313" key="2">
    <source>
        <dbReference type="Proteomes" id="UP001147782"/>
    </source>
</evidence>
<proteinExistence type="predicted"/>
<evidence type="ECO:0000313" key="1">
    <source>
        <dbReference type="EMBL" id="KAJ5377798.1"/>
    </source>
</evidence>
<dbReference type="RefSeq" id="XP_056556661.1">
    <property type="nucleotide sequence ID" value="XM_056698136.1"/>
</dbReference>
<keyword evidence="2" id="KW-1185">Reference proteome</keyword>
<protein>
    <submittedName>
        <fullName evidence="1">Uncharacterized protein</fullName>
    </submittedName>
</protein>